<dbReference type="AlphaFoldDB" id="A0A4S2GYT1"/>
<feature type="chain" id="PRO_5020427584" evidence="1">
    <location>
        <begin position="21"/>
        <end position="108"/>
    </location>
</feature>
<organism evidence="2 3">
    <name type="scientific">Marinicauda algicola</name>
    <dbReference type="NCBI Taxonomy" id="2029849"/>
    <lineage>
        <taxon>Bacteria</taxon>
        <taxon>Pseudomonadati</taxon>
        <taxon>Pseudomonadota</taxon>
        <taxon>Alphaproteobacteria</taxon>
        <taxon>Maricaulales</taxon>
        <taxon>Maricaulaceae</taxon>
        <taxon>Marinicauda</taxon>
    </lineage>
</organism>
<keyword evidence="1" id="KW-0732">Signal</keyword>
<proteinExistence type="predicted"/>
<evidence type="ECO:0000313" key="3">
    <source>
        <dbReference type="Proteomes" id="UP000308054"/>
    </source>
</evidence>
<reference evidence="2 3" key="1">
    <citation type="journal article" date="2017" name="Int. J. Syst. Evol. Microbiol.">
        <title>Marinicauda algicola sp. nov., isolated from a marine red alga Rhodosorus marinus.</title>
        <authorList>
            <person name="Jeong S.E."/>
            <person name="Jeon S.H."/>
            <person name="Chun B.H."/>
            <person name="Kim D.W."/>
            <person name="Jeon C.O."/>
        </authorList>
    </citation>
    <scope>NUCLEOTIDE SEQUENCE [LARGE SCALE GENOMIC DNA]</scope>
    <source>
        <strain evidence="2 3">JCM 31718</strain>
    </source>
</reference>
<gene>
    <name evidence="2" type="ORF">E5163_10970</name>
</gene>
<feature type="signal peptide" evidence="1">
    <location>
        <begin position="1"/>
        <end position="20"/>
    </location>
</feature>
<comment type="caution">
    <text evidence="2">The sequence shown here is derived from an EMBL/GenBank/DDBJ whole genome shotgun (WGS) entry which is preliminary data.</text>
</comment>
<evidence type="ECO:0000256" key="1">
    <source>
        <dbReference type="SAM" id="SignalP"/>
    </source>
</evidence>
<dbReference type="OrthoDB" id="7632410at2"/>
<name>A0A4S2GYT1_9PROT</name>
<protein>
    <submittedName>
        <fullName evidence="2">Uncharacterized protein</fullName>
    </submittedName>
</protein>
<sequence length="108" mass="11411">MKTILTAAAAAFGLASLAMADGPAGHVYEVTDGENTWQSTFSEDGGYSNSAGSEGSWTYEGGELCLHIEAEEGTQSMCNSWEEMAVGESMTTTDWSQNGTELTITRIA</sequence>
<accession>A0A4S2GYT1</accession>
<keyword evidence="3" id="KW-1185">Reference proteome</keyword>
<evidence type="ECO:0000313" key="2">
    <source>
        <dbReference type="EMBL" id="TGY88335.1"/>
    </source>
</evidence>
<dbReference type="EMBL" id="SRXW01000003">
    <property type="protein sequence ID" value="TGY88335.1"/>
    <property type="molecule type" value="Genomic_DNA"/>
</dbReference>
<dbReference type="RefSeq" id="WP_135996181.1">
    <property type="nucleotide sequence ID" value="NZ_CP071057.1"/>
</dbReference>
<dbReference type="Proteomes" id="UP000308054">
    <property type="component" value="Unassembled WGS sequence"/>
</dbReference>